<feature type="domain" description="RlpA-like protein double-psi beta-barrel" evidence="3">
    <location>
        <begin position="161"/>
        <end position="243"/>
    </location>
</feature>
<dbReference type="PANTHER" id="PTHR34183">
    <property type="entry name" value="ENDOLYTIC PEPTIDOGLYCAN TRANSGLYCOSYLASE RLPA"/>
    <property type="match status" value="1"/>
</dbReference>
<keyword evidence="2" id="KW-0732">Signal</keyword>
<dbReference type="EMBL" id="JAXAVX010000001">
    <property type="protein sequence ID" value="MDX8150235.1"/>
    <property type="molecule type" value="Genomic_DNA"/>
</dbReference>
<dbReference type="Pfam" id="PF03330">
    <property type="entry name" value="DPBB_1"/>
    <property type="match status" value="1"/>
</dbReference>
<keyword evidence="5" id="KW-1185">Reference proteome</keyword>
<evidence type="ECO:0000256" key="2">
    <source>
        <dbReference type="SAM" id="SignalP"/>
    </source>
</evidence>
<feature type="region of interest" description="Disordered" evidence="1">
    <location>
        <begin position="27"/>
        <end position="67"/>
    </location>
</feature>
<proteinExistence type="predicted"/>
<evidence type="ECO:0000313" key="5">
    <source>
        <dbReference type="Proteomes" id="UP001277761"/>
    </source>
</evidence>
<evidence type="ECO:0000256" key="1">
    <source>
        <dbReference type="SAM" id="MobiDB-lite"/>
    </source>
</evidence>
<gene>
    <name evidence="4" type="ORF">SK069_01390</name>
</gene>
<reference evidence="4 5" key="1">
    <citation type="submission" date="2023-11" db="EMBL/GenBank/DDBJ databases">
        <authorList>
            <person name="Xu M."/>
            <person name="Jiang T."/>
        </authorList>
    </citation>
    <scope>NUCLEOTIDE SEQUENCE [LARGE SCALE GENOMIC DNA]</scope>
    <source>
        <strain evidence="4 5">SD</strain>
    </source>
</reference>
<accession>A0ABU4VEL4</accession>
<dbReference type="InterPro" id="IPR036908">
    <property type="entry name" value="RlpA-like_sf"/>
</dbReference>
<sequence length="245" mass="25615">MSPRVALTMGLVVTLAATAAPAIAAESTGAETSQPGVEAPASGGAGAAATPAAAPAATAKPRRPRLRVTSERGDVRVGGRARYRGRVTAVPRSTLVRLEVRRAGRWREADRARTSSSGRFRLATTVRRTGDLATRIRVAGTTHARAISRRVERVHGFRATYASYYGPGLYGGALACGGRLSPGTIGVAHKTLPCGTRLTFKHGGRTVQARVIDRGPYVAGREFDLTAATKGRLGFGSTGTVLVDR</sequence>
<dbReference type="InterPro" id="IPR009009">
    <property type="entry name" value="RlpA-like_DPBB"/>
</dbReference>
<dbReference type="PANTHER" id="PTHR34183:SF8">
    <property type="entry name" value="ENDOLYTIC PEPTIDOGLYCAN TRANSGLYCOSYLASE RLPA-RELATED"/>
    <property type="match status" value="1"/>
</dbReference>
<evidence type="ECO:0000259" key="3">
    <source>
        <dbReference type="Pfam" id="PF03330"/>
    </source>
</evidence>
<evidence type="ECO:0000313" key="4">
    <source>
        <dbReference type="EMBL" id="MDX8150235.1"/>
    </source>
</evidence>
<feature type="signal peptide" evidence="2">
    <location>
        <begin position="1"/>
        <end position="24"/>
    </location>
</feature>
<dbReference type="CDD" id="cd22268">
    <property type="entry name" value="DPBB_RlpA-like"/>
    <property type="match status" value="1"/>
</dbReference>
<comment type="caution">
    <text evidence="4">The sequence shown here is derived from an EMBL/GenBank/DDBJ whole genome shotgun (WGS) entry which is preliminary data.</text>
</comment>
<feature type="compositionally biased region" description="Low complexity" evidence="1">
    <location>
        <begin position="39"/>
        <end position="59"/>
    </location>
</feature>
<protein>
    <submittedName>
        <fullName evidence="4">Septal ring lytic transglycosylase RlpA family protein</fullName>
    </submittedName>
</protein>
<name>A0ABU4VEL4_9ACTN</name>
<organism evidence="4 5">
    <name type="scientific">Patulibacter brassicae</name>
    <dbReference type="NCBI Taxonomy" id="1705717"/>
    <lineage>
        <taxon>Bacteria</taxon>
        <taxon>Bacillati</taxon>
        <taxon>Actinomycetota</taxon>
        <taxon>Thermoleophilia</taxon>
        <taxon>Solirubrobacterales</taxon>
        <taxon>Patulibacteraceae</taxon>
        <taxon>Patulibacter</taxon>
    </lineage>
</organism>
<feature type="chain" id="PRO_5047534287" evidence="2">
    <location>
        <begin position="25"/>
        <end position="245"/>
    </location>
</feature>
<dbReference type="Gene3D" id="2.40.40.10">
    <property type="entry name" value="RlpA-like domain"/>
    <property type="match status" value="1"/>
</dbReference>
<dbReference type="Proteomes" id="UP001277761">
    <property type="component" value="Unassembled WGS sequence"/>
</dbReference>